<keyword evidence="2" id="KW-1185">Reference proteome</keyword>
<dbReference type="Proteomes" id="UP001054945">
    <property type="component" value="Unassembled WGS sequence"/>
</dbReference>
<organism evidence="1 2">
    <name type="scientific">Caerostris extrusa</name>
    <name type="common">Bark spider</name>
    <name type="synonym">Caerostris bankana</name>
    <dbReference type="NCBI Taxonomy" id="172846"/>
    <lineage>
        <taxon>Eukaryota</taxon>
        <taxon>Metazoa</taxon>
        <taxon>Ecdysozoa</taxon>
        <taxon>Arthropoda</taxon>
        <taxon>Chelicerata</taxon>
        <taxon>Arachnida</taxon>
        <taxon>Araneae</taxon>
        <taxon>Araneomorphae</taxon>
        <taxon>Entelegynae</taxon>
        <taxon>Araneoidea</taxon>
        <taxon>Araneidae</taxon>
        <taxon>Caerostris</taxon>
    </lineage>
</organism>
<gene>
    <name evidence="1" type="ORF">CEXT_442951</name>
</gene>
<proteinExistence type="predicted"/>
<comment type="caution">
    <text evidence="1">The sequence shown here is derived from an EMBL/GenBank/DDBJ whole genome shotgun (WGS) entry which is preliminary data.</text>
</comment>
<evidence type="ECO:0000313" key="1">
    <source>
        <dbReference type="EMBL" id="GIX86381.1"/>
    </source>
</evidence>
<protein>
    <submittedName>
        <fullName evidence="1">Uncharacterized protein</fullName>
    </submittedName>
</protein>
<dbReference type="AlphaFoldDB" id="A0AAV4NRS6"/>
<name>A0AAV4NRS6_CAEEX</name>
<dbReference type="EMBL" id="BPLR01003585">
    <property type="protein sequence ID" value="GIX86381.1"/>
    <property type="molecule type" value="Genomic_DNA"/>
</dbReference>
<sequence>MTALSERRTNYHAIRTRMLCLTSNSFTWGWREIYIWICINDIRRRCAAINANAEEITMSNHWIRIPSDYGIGSAI</sequence>
<reference evidence="1 2" key="1">
    <citation type="submission" date="2021-06" db="EMBL/GenBank/DDBJ databases">
        <title>Caerostris extrusa draft genome.</title>
        <authorList>
            <person name="Kono N."/>
            <person name="Arakawa K."/>
        </authorList>
    </citation>
    <scope>NUCLEOTIDE SEQUENCE [LARGE SCALE GENOMIC DNA]</scope>
</reference>
<accession>A0AAV4NRS6</accession>
<evidence type="ECO:0000313" key="2">
    <source>
        <dbReference type="Proteomes" id="UP001054945"/>
    </source>
</evidence>